<feature type="region of interest" description="Disordered" evidence="1">
    <location>
        <begin position="36"/>
        <end position="147"/>
    </location>
</feature>
<name>A0ABQ5YQQ2_9BURK</name>
<evidence type="ECO:0000256" key="2">
    <source>
        <dbReference type="SAM" id="SignalP"/>
    </source>
</evidence>
<feature type="compositionally biased region" description="Basic and acidic residues" evidence="1">
    <location>
        <begin position="36"/>
        <end position="78"/>
    </location>
</feature>
<evidence type="ECO:0000313" key="3">
    <source>
        <dbReference type="EMBL" id="GLR26919.1"/>
    </source>
</evidence>
<reference evidence="4" key="1">
    <citation type="journal article" date="2019" name="Int. J. Syst. Evol. Microbiol.">
        <title>The Global Catalogue of Microorganisms (GCM) 10K type strain sequencing project: providing services to taxonomists for standard genome sequencing and annotation.</title>
        <authorList>
            <consortium name="The Broad Institute Genomics Platform"/>
            <consortium name="The Broad Institute Genome Sequencing Center for Infectious Disease"/>
            <person name="Wu L."/>
            <person name="Ma J."/>
        </authorList>
    </citation>
    <scope>NUCLEOTIDE SEQUENCE [LARGE SCALE GENOMIC DNA]</scope>
    <source>
        <strain evidence="4">NBRC 105857</strain>
    </source>
</reference>
<comment type="caution">
    <text evidence="3">The sequence shown here is derived from an EMBL/GenBank/DDBJ whole genome shotgun (WGS) entry which is preliminary data.</text>
</comment>
<keyword evidence="2" id="KW-0732">Signal</keyword>
<feature type="compositionally biased region" description="Basic and acidic residues" evidence="1">
    <location>
        <begin position="117"/>
        <end position="140"/>
    </location>
</feature>
<dbReference type="EMBL" id="BSOJ01000019">
    <property type="protein sequence ID" value="GLR26919.1"/>
    <property type="molecule type" value="Genomic_DNA"/>
</dbReference>
<dbReference type="RefSeq" id="WP_284281606.1">
    <property type="nucleotide sequence ID" value="NZ_BSOJ01000019.1"/>
</dbReference>
<protein>
    <submittedName>
        <fullName evidence="3">Uncharacterized protein</fullName>
    </submittedName>
</protein>
<evidence type="ECO:0000256" key="1">
    <source>
        <dbReference type="SAM" id="MobiDB-lite"/>
    </source>
</evidence>
<proteinExistence type="predicted"/>
<keyword evidence="4" id="KW-1185">Reference proteome</keyword>
<dbReference type="Proteomes" id="UP001156664">
    <property type="component" value="Unassembled WGS sequence"/>
</dbReference>
<gene>
    <name evidence="3" type="ORF">GCM10007875_20090</name>
</gene>
<feature type="compositionally biased region" description="Basic and acidic residues" evidence="1">
    <location>
        <begin position="90"/>
        <end position="105"/>
    </location>
</feature>
<accession>A0ABQ5YQQ2</accession>
<evidence type="ECO:0000313" key="4">
    <source>
        <dbReference type="Proteomes" id="UP001156664"/>
    </source>
</evidence>
<feature type="signal peptide" evidence="2">
    <location>
        <begin position="1"/>
        <end position="20"/>
    </location>
</feature>
<feature type="chain" id="PRO_5045435219" evidence="2">
    <location>
        <begin position="21"/>
        <end position="147"/>
    </location>
</feature>
<organism evidence="3 4">
    <name type="scientific">Limnobacter litoralis</name>
    <dbReference type="NCBI Taxonomy" id="481366"/>
    <lineage>
        <taxon>Bacteria</taxon>
        <taxon>Pseudomonadati</taxon>
        <taxon>Pseudomonadota</taxon>
        <taxon>Betaproteobacteria</taxon>
        <taxon>Burkholderiales</taxon>
        <taxon>Burkholderiaceae</taxon>
        <taxon>Limnobacter</taxon>
    </lineage>
</organism>
<sequence>MYKTVIALAIAATGITSAFAQTPDVAKDNAQIRHEHREVNRDNRTINHDKNRIHHDQNKLKEERTERNAAAHQEKADLKAGNVEGAQQAEAKRDQENHEINGLKRNERHAHRQANAARRDRTHEHHELNNVRKDKKEDLQKPAGDAS</sequence>